<evidence type="ECO:0000256" key="1">
    <source>
        <dbReference type="SAM" id="Phobius"/>
    </source>
</evidence>
<feature type="transmembrane region" description="Helical" evidence="1">
    <location>
        <begin position="293"/>
        <end position="312"/>
    </location>
</feature>
<proteinExistence type="predicted"/>
<keyword evidence="3" id="KW-1185">Reference proteome</keyword>
<feature type="transmembrane region" description="Helical" evidence="1">
    <location>
        <begin position="147"/>
        <end position="165"/>
    </location>
</feature>
<feature type="transmembrane region" description="Helical" evidence="1">
    <location>
        <begin position="318"/>
        <end position="336"/>
    </location>
</feature>
<dbReference type="RefSeq" id="WP_262431069.1">
    <property type="nucleotide sequence ID" value="NZ_JACRTE010000001.1"/>
</dbReference>
<feature type="transmembrane region" description="Helical" evidence="1">
    <location>
        <begin position="257"/>
        <end position="281"/>
    </location>
</feature>
<keyword evidence="1" id="KW-0812">Transmembrane</keyword>
<dbReference type="Proteomes" id="UP000647416">
    <property type="component" value="Unassembled WGS sequence"/>
</dbReference>
<comment type="caution">
    <text evidence="2">The sequence shown here is derived from an EMBL/GenBank/DDBJ whole genome shotgun (WGS) entry which is preliminary data.</text>
</comment>
<dbReference type="EMBL" id="JACRTE010000001">
    <property type="protein sequence ID" value="MBC8595353.1"/>
    <property type="molecule type" value="Genomic_DNA"/>
</dbReference>
<keyword evidence="1" id="KW-1133">Transmembrane helix</keyword>
<feature type="transmembrane region" description="Helical" evidence="1">
    <location>
        <begin position="117"/>
        <end position="135"/>
    </location>
</feature>
<protein>
    <submittedName>
        <fullName evidence="2">Uncharacterized protein</fullName>
    </submittedName>
</protein>
<name>A0A926F412_9FIRM</name>
<keyword evidence="1" id="KW-0472">Membrane</keyword>
<dbReference type="AlphaFoldDB" id="A0A926F412"/>
<dbReference type="PANTHER" id="PTHR37814:SF1">
    <property type="entry name" value="MEMBRANE PROTEIN"/>
    <property type="match status" value="1"/>
</dbReference>
<dbReference type="InterPro" id="IPR038728">
    <property type="entry name" value="YkvI-like"/>
</dbReference>
<organism evidence="2 3">
    <name type="scientific">Qingrenia yutianensis</name>
    <dbReference type="NCBI Taxonomy" id="2763676"/>
    <lineage>
        <taxon>Bacteria</taxon>
        <taxon>Bacillati</taxon>
        <taxon>Bacillota</taxon>
        <taxon>Clostridia</taxon>
        <taxon>Eubacteriales</taxon>
        <taxon>Oscillospiraceae</taxon>
        <taxon>Qingrenia</taxon>
    </lineage>
</organism>
<accession>A0A926F412</accession>
<sequence>MKNNVLKCSFLLSCTFLGAVIGAGFASGREIAEFFLPFGKWGILGLFTACFVLAFCFYAVTKTVAENSIKNTYEYLEYIANPFFAKIIYVFIYAFSFVLLCAMTAGSGALFKQMFSLPYIFGSALMCTVCGVIFYRNIYGILNANAYLAPMMIFGIIYIGIISLLDTHEAFSDFGGIAQLFVSSLVYASYNSVGIICVFCEMGDMLKNRRTPLLSAVMSGIMLFAVSIVLFLVLLKFKDDALTLELPLLKIAGNASLFYTVLMFFAMLTTAVSSLFSLIKFCSNSFCAEKNTAVYICAFAFLCSLMGFSEMVSKVYPVFGYIGLFLIVYSGVKFVLDRCNKKSKSLK</sequence>
<evidence type="ECO:0000313" key="2">
    <source>
        <dbReference type="EMBL" id="MBC8595353.1"/>
    </source>
</evidence>
<feature type="transmembrane region" description="Helical" evidence="1">
    <location>
        <begin position="38"/>
        <end position="60"/>
    </location>
</feature>
<feature type="transmembrane region" description="Helical" evidence="1">
    <location>
        <begin position="177"/>
        <end position="200"/>
    </location>
</feature>
<evidence type="ECO:0000313" key="3">
    <source>
        <dbReference type="Proteomes" id="UP000647416"/>
    </source>
</evidence>
<feature type="transmembrane region" description="Helical" evidence="1">
    <location>
        <begin position="87"/>
        <end position="111"/>
    </location>
</feature>
<feature type="transmembrane region" description="Helical" evidence="1">
    <location>
        <begin position="212"/>
        <end position="237"/>
    </location>
</feature>
<dbReference type="PANTHER" id="PTHR37814">
    <property type="entry name" value="CONSERVED MEMBRANE PROTEIN"/>
    <property type="match status" value="1"/>
</dbReference>
<gene>
    <name evidence="2" type="ORF">H8706_00490</name>
</gene>
<reference evidence="2" key="1">
    <citation type="submission" date="2020-08" db="EMBL/GenBank/DDBJ databases">
        <title>Genome public.</title>
        <authorList>
            <person name="Liu C."/>
            <person name="Sun Q."/>
        </authorList>
    </citation>
    <scope>NUCLEOTIDE SEQUENCE</scope>
    <source>
        <strain evidence="2">NSJ-50</strain>
    </source>
</reference>